<sequence>MAADVRVTPNLDTTALDVDLARLHVASRAVLDWAGDLPDGALHGAQLEQVLHHARVLVDMRGVEASPFAAVRAHALNVRNGLVWLASERSLTLAVWFDDALGLASSPGRPVSIDPAEDE</sequence>
<protein>
    <recommendedName>
        <fullName evidence="3">STAS domain-containing protein</fullName>
    </recommendedName>
</protein>
<reference evidence="2" key="1">
    <citation type="journal article" date="2019" name="Int. J. Syst. Evol. Microbiol.">
        <title>The Global Catalogue of Microorganisms (GCM) 10K type strain sequencing project: providing services to taxonomists for standard genome sequencing and annotation.</title>
        <authorList>
            <consortium name="The Broad Institute Genomics Platform"/>
            <consortium name="The Broad Institute Genome Sequencing Center for Infectious Disease"/>
            <person name="Wu L."/>
            <person name="Ma J."/>
        </authorList>
    </citation>
    <scope>NUCLEOTIDE SEQUENCE [LARGE SCALE GENOMIC DNA]</scope>
    <source>
        <strain evidence="2">JCM 17983</strain>
    </source>
</reference>
<comment type="caution">
    <text evidence="1">The sequence shown here is derived from an EMBL/GenBank/DDBJ whole genome shotgun (WGS) entry which is preliminary data.</text>
</comment>
<dbReference type="EMBL" id="BAABHQ010000010">
    <property type="protein sequence ID" value="GAA4881447.1"/>
    <property type="molecule type" value="Genomic_DNA"/>
</dbReference>
<evidence type="ECO:0008006" key="3">
    <source>
        <dbReference type="Google" id="ProtNLM"/>
    </source>
</evidence>
<dbReference type="RefSeq" id="WP_274234971.1">
    <property type="nucleotide sequence ID" value="NZ_BAABHQ010000010.1"/>
</dbReference>
<gene>
    <name evidence="1" type="ORF">GCM10023203_35950</name>
</gene>
<keyword evidence="2" id="KW-1185">Reference proteome</keyword>
<evidence type="ECO:0000313" key="1">
    <source>
        <dbReference type="EMBL" id="GAA4881447.1"/>
    </source>
</evidence>
<organism evidence="1 2">
    <name type="scientific">Actinomycetospora straminea</name>
    <dbReference type="NCBI Taxonomy" id="663607"/>
    <lineage>
        <taxon>Bacteria</taxon>
        <taxon>Bacillati</taxon>
        <taxon>Actinomycetota</taxon>
        <taxon>Actinomycetes</taxon>
        <taxon>Pseudonocardiales</taxon>
        <taxon>Pseudonocardiaceae</taxon>
        <taxon>Actinomycetospora</taxon>
    </lineage>
</organism>
<name>A0ABP9ELX1_9PSEU</name>
<accession>A0ABP9ELX1</accession>
<proteinExistence type="predicted"/>
<evidence type="ECO:0000313" key="2">
    <source>
        <dbReference type="Proteomes" id="UP001500457"/>
    </source>
</evidence>
<dbReference type="Proteomes" id="UP001500457">
    <property type="component" value="Unassembled WGS sequence"/>
</dbReference>